<dbReference type="Proteomes" id="UP000092213">
    <property type="component" value="Chromosome"/>
</dbReference>
<comment type="similarity">
    <text evidence="1">Belongs to the UPF0065 (bug) family.</text>
</comment>
<dbReference type="PANTHER" id="PTHR42928:SF5">
    <property type="entry name" value="BLR1237 PROTEIN"/>
    <property type="match status" value="1"/>
</dbReference>
<evidence type="ECO:0000313" key="3">
    <source>
        <dbReference type="EMBL" id="ANN73828.1"/>
    </source>
</evidence>
<accession>A0A193G2D0</accession>
<dbReference type="EMBL" id="CP016171">
    <property type="protein sequence ID" value="ANN73828.1"/>
    <property type="molecule type" value="Genomic_DNA"/>
</dbReference>
<dbReference type="AlphaFoldDB" id="A0A193G2D0"/>
<feature type="chain" id="PRO_5008258545" description="MFS transporter" evidence="2">
    <location>
        <begin position="25"/>
        <end position="336"/>
    </location>
</feature>
<evidence type="ECO:0000256" key="1">
    <source>
        <dbReference type="ARBA" id="ARBA00006987"/>
    </source>
</evidence>
<dbReference type="RefSeq" id="WP_066671954.1">
    <property type="nucleotide sequence ID" value="NZ_CP016171.1"/>
</dbReference>
<dbReference type="InterPro" id="IPR042100">
    <property type="entry name" value="Bug_dom1"/>
</dbReference>
<sequence length="336" mass="35926">MHHLKRDLAAIALASAAMPWAVTASDQEAAYPQRPVTLVIGFPPGGSADALAQLIARSMGETLGKKVIVQYKPGAGGNIGAEYVARAASDGYTVFLGGRPNTIHKTMYRTMKYDFARDLVPVGLVARVPFVMVSSAYTPIATIRDIVRLARTYPGALTCASPGAGTTAHLLCELLQQEMDLDMRHVPYSGGAQAITDVIGGRVDLYVSPVAGALPHIRAGKLRPIVVMSPERLPTLPDVPTLAEAGLSELSGLSELELGDWSGLVAPIGTPTYVVEILNRSINAALINPALHDPMARQAFATPQPPNTPMAFQELIAEETERWNGVLRMRNIKPLH</sequence>
<dbReference type="InterPro" id="IPR005064">
    <property type="entry name" value="BUG"/>
</dbReference>
<evidence type="ECO:0000313" key="4">
    <source>
        <dbReference type="Proteomes" id="UP000092213"/>
    </source>
</evidence>
<evidence type="ECO:0008006" key="5">
    <source>
        <dbReference type="Google" id="ProtNLM"/>
    </source>
</evidence>
<dbReference type="Pfam" id="PF03401">
    <property type="entry name" value="TctC"/>
    <property type="match status" value="1"/>
</dbReference>
<dbReference type="CDD" id="cd13578">
    <property type="entry name" value="PBP2_Bug27"/>
    <property type="match status" value="1"/>
</dbReference>
<dbReference type="Gene3D" id="3.40.190.10">
    <property type="entry name" value="Periplasmic binding protein-like II"/>
    <property type="match status" value="1"/>
</dbReference>
<dbReference type="Gene3D" id="3.40.190.150">
    <property type="entry name" value="Bordetella uptake gene, domain 1"/>
    <property type="match status" value="1"/>
</dbReference>
<reference evidence="3 4" key="1">
    <citation type="submission" date="2016-06" db="EMBL/GenBank/DDBJ databases">
        <title>Complete genome sequences of Bordetella bronchialis and Bordetella flabilis.</title>
        <authorList>
            <person name="LiPuma J.J."/>
            <person name="Spilker T."/>
        </authorList>
    </citation>
    <scope>NUCLEOTIDE SEQUENCE [LARGE SCALE GENOMIC DNA]</scope>
    <source>
        <strain evidence="3 4">AU17976</strain>
    </source>
</reference>
<dbReference type="SUPFAM" id="SSF53850">
    <property type="entry name" value="Periplasmic binding protein-like II"/>
    <property type="match status" value="1"/>
</dbReference>
<gene>
    <name evidence="3" type="ORF">BAU08_22935</name>
</gene>
<name>A0A193G2D0_9BORD</name>
<proteinExistence type="inferred from homology"/>
<feature type="signal peptide" evidence="2">
    <location>
        <begin position="1"/>
        <end position="24"/>
    </location>
</feature>
<evidence type="ECO:0000256" key="2">
    <source>
        <dbReference type="SAM" id="SignalP"/>
    </source>
</evidence>
<keyword evidence="2" id="KW-0732">Signal</keyword>
<dbReference type="STRING" id="463025.BAU08_22935"/>
<protein>
    <recommendedName>
        <fullName evidence="5">MFS transporter</fullName>
    </recommendedName>
</protein>
<dbReference type="PIRSF" id="PIRSF017082">
    <property type="entry name" value="YflP"/>
    <property type="match status" value="1"/>
</dbReference>
<dbReference type="PANTHER" id="PTHR42928">
    <property type="entry name" value="TRICARBOXYLATE-BINDING PROTEIN"/>
    <property type="match status" value="1"/>
</dbReference>
<organism evidence="3 4">
    <name type="scientific">Bordetella bronchialis</name>
    <dbReference type="NCBI Taxonomy" id="463025"/>
    <lineage>
        <taxon>Bacteria</taxon>
        <taxon>Pseudomonadati</taxon>
        <taxon>Pseudomonadota</taxon>
        <taxon>Betaproteobacteria</taxon>
        <taxon>Burkholderiales</taxon>
        <taxon>Alcaligenaceae</taxon>
        <taxon>Bordetella</taxon>
    </lineage>
</organism>